<dbReference type="InterPro" id="IPR013057">
    <property type="entry name" value="AA_transpt_TM"/>
</dbReference>
<dbReference type="EMBL" id="CAJPDS010000010">
    <property type="protein sequence ID" value="CAF9911733.1"/>
    <property type="molecule type" value="Genomic_DNA"/>
</dbReference>
<sequence>MRVSSFAQLGGVNSLENFARSWQRAAGFNEIPNAIPSFEGQEEDGLARQSSSDDRSIPQHKSLLRQQLEREESSPDPVVEDEAATQRQGNEESLRPHKFADHYRDAILSSSPYLGSPFSTSYGGLYGSLSSRIAPASAPPIRHLSKARTESDSGVPGKEQEPLLVKVVEREDGKLVRVVLGQSTLPQTVFNSVNVLIGVGILSLPLGIKHSGWLIGMTFLLLAALATRYTAGLLARCLTLDDCLVTFADLAHVSFGSKARIAVSLLFTVELIASSVALVILFVVILVLVDGLLKSHSPGSLRDPATTHLLPTQWSTLPLSFGLLMSPWGGHSVFPNIYRDMRHPQKYTRAINDTYLFTFSLDLCMAVVGLLMFGDKLRDEVTSNIILTRGYPHAIAACIVVFVAIIPLTKVPLNVRPIFVTIEILCGLHSDDAPVGWARRLIKGSIRSILVIIITVLAIFIPSFDTIVGLMGSAMCFTICIILPVAFYLKLFGKRISMRERILDWFLILICTIMGIVGTVWICLPRHMTGA</sequence>
<comment type="caution">
    <text evidence="9">The sequence shown here is derived from an EMBL/GenBank/DDBJ whole genome shotgun (WGS) entry which is preliminary data.</text>
</comment>
<feature type="transmembrane region" description="Helical" evidence="7">
    <location>
        <begin position="265"/>
        <end position="293"/>
    </location>
</feature>
<evidence type="ECO:0000256" key="7">
    <source>
        <dbReference type="SAM" id="Phobius"/>
    </source>
</evidence>
<dbReference type="GO" id="GO:0015179">
    <property type="term" value="F:L-amino acid transmembrane transporter activity"/>
    <property type="evidence" value="ECO:0007669"/>
    <property type="project" value="TreeGrafter"/>
</dbReference>
<gene>
    <name evidence="9" type="ORF">HETSPECPRED_000429</name>
</gene>
<dbReference type="Pfam" id="PF01490">
    <property type="entry name" value="Aa_trans"/>
    <property type="match status" value="2"/>
</dbReference>
<feature type="transmembrane region" description="Helical" evidence="7">
    <location>
        <begin position="503"/>
        <end position="522"/>
    </location>
</feature>
<comment type="similarity">
    <text evidence="2">Belongs to the amino acid/polyamine transporter 2 family.</text>
</comment>
<organism evidence="9 10">
    <name type="scientific">Heterodermia speciosa</name>
    <dbReference type="NCBI Taxonomy" id="116794"/>
    <lineage>
        <taxon>Eukaryota</taxon>
        <taxon>Fungi</taxon>
        <taxon>Dikarya</taxon>
        <taxon>Ascomycota</taxon>
        <taxon>Pezizomycotina</taxon>
        <taxon>Lecanoromycetes</taxon>
        <taxon>OSLEUM clade</taxon>
        <taxon>Lecanoromycetidae</taxon>
        <taxon>Caliciales</taxon>
        <taxon>Physciaceae</taxon>
        <taxon>Heterodermia</taxon>
    </lineage>
</organism>
<dbReference type="AlphaFoldDB" id="A0A8H3EU42"/>
<keyword evidence="3 7" id="KW-0812">Transmembrane</keyword>
<dbReference type="GO" id="GO:0005774">
    <property type="term" value="C:vacuolar membrane"/>
    <property type="evidence" value="ECO:0007669"/>
    <property type="project" value="TreeGrafter"/>
</dbReference>
<dbReference type="Proteomes" id="UP000664521">
    <property type="component" value="Unassembled WGS sequence"/>
</dbReference>
<feature type="transmembrane region" description="Helical" evidence="7">
    <location>
        <begin position="470"/>
        <end position="491"/>
    </location>
</feature>
<evidence type="ECO:0000256" key="1">
    <source>
        <dbReference type="ARBA" id="ARBA00004141"/>
    </source>
</evidence>
<reference evidence="9" key="1">
    <citation type="submission" date="2021-03" db="EMBL/GenBank/DDBJ databases">
        <authorList>
            <person name="Tagirdzhanova G."/>
        </authorList>
    </citation>
    <scope>NUCLEOTIDE SEQUENCE</scope>
</reference>
<evidence type="ECO:0000256" key="4">
    <source>
        <dbReference type="ARBA" id="ARBA00022989"/>
    </source>
</evidence>
<evidence type="ECO:0000256" key="5">
    <source>
        <dbReference type="ARBA" id="ARBA00023136"/>
    </source>
</evidence>
<feature type="domain" description="Amino acid transporter transmembrane" evidence="8">
    <location>
        <begin position="182"/>
        <end position="283"/>
    </location>
</feature>
<feature type="transmembrane region" description="Helical" evidence="7">
    <location>
        <begin position="189"/>
        <end position="207"/>
    </location>
</feature>
<evidence type="ECO:0000313" key="10">
    <source>
        <dbReference type="Proteomes" id="UP000664521"/>
    </source>
</evidence>
<evidence type="ECO:0000259" key="8">
    <source>
        <dbReference type="Pfam" id="PF01490"/>
    </source>
</evidence>
<comment type="subcellular location">
    <subcellularLocation>
        <location evidence="1">Membrane</location>
        <topology evidence="1">Multi-pass membrane protein</topology>
    </subcellularLocation>
</comment>
<accession>A0A8H3EU42</accession>
<keyword evidence="5 7" id="KW-0472">Membrane</keyword>
<dbReference type="PANTHER" id="PTHR22950">
    <property type="entry name" value="AMINO ACID TRANSPORTER"/>
    <property type="match status" value="1"/>
</dbReference>
<evidence type="ECO:0000256" key="3">
    <source>
        <dbReference type="ARBA" id="ARBA00022692"/>
    </source>
</evidence>
<evidence type="ECO:0000256" key="2">
    <source>
        <dbReference type="ARBA" id="ARBA00008066"/>
    </source>
</evidence>
<keyword evidence="4 7" id="KW-1133">Transmembrane helix</keyword>
<feature type="transmembrane region" description="Helical" evidence="7">
    <location>
        <begin position="213"/>
        <end position="231"/>
    </location>
</feature>
<name>A0A8H3EU42_9LECA</name>
<feature type="transmembrane region" description="Helical" evidence="7">
    <location>
        <begin position="446"/>
        <end position="464"/>
    </location>
</feature>
<dbReference type="OrthoDB" id="655540at2759"/>
<feature type="transmembrane region" description="Helical" evidence="7">
    <location>
        <begin position="355"/>
        <end position="374"/>
    </location>
</feature>
<feature type="transmembrane region" description="Helical" evidence="7">
    <location>
        <begin position="394"/>
        <end position="413"/>
    </location>
</feature>
<keyword evidence="10" id="KW-1185">Reference proteome</keyword>
<feature type="domain" description="Amino acid transporter transmembrane" evidence="8">
    <location>
        <begin position="312"/>
        <end position="522"/>
    </location>
</feature>
<protein>
    <recommendedName>
        <fullName evidence="8">Amino acid transporter transmembrane domain-containing protein</fullName>
    </recommendedName>
</protein>
<evidence type="ECO:0000313" key="9">
    <source>
        <dbReference type="EMBL" id="CAF9911733.1"/>
    </source>
</evidence>
<feature type="transmembrane region" description="Helical" evidence="7">
    <location>
        <begin position="313"/>
        <end position="334"/>
    </location>
</feature>
<proteinExistence type="inferred from homology"/>
<evidence type="ECO:0000256" key="6">
    <source>
        <dbReference type="SAM" id="MobiDB-lite"/>
    </source>
</evidence>
<dbReference type="PANTHER" id="PTHR22950:SF349">
    <property type="entry name" value="AMINO ACID TRANSPORTER TRANSMEMBRANE DOMAIN-CONTAINING PROTEIN"/>
    <property type="match status" value="1"/>
</dbReference>
<feature type="region of interest" description="Disordered" evidence="6">
    <location>
        <begin position="33"/>
        <end position="98"/>
    </location>
</feature>
<feature type="compositionally biased region" description="Basic and acidic residues" evidence="6">
    <location>
        <begin position="89"/>
        <end position="98"/>
    </location>
</feature>